<feature type="compositionally biased region" description="Polar residues" evidence="1">
    <location>
        <begin position="74"/>
        <end position="83"/>
    </location>
</feature>
<feature type="compositionally biased region" description="Low complexity" evidence="1">
    <location>
        <begin position="150"/>
        <end position="176"/>
    </location>
</feature>
<organism evidence="3 4">
    <name type="scientific">Petrolisthes manimaculis</name>
    <dbReference type="NCBI Taxonomy" id="1843537"/>
    <lineage>
        <taxon>Eukaryota</taxon>
        <taxon>Metazoa</taxon>
        <taxon>Ecdysozoa</taxon>
        <taxon>Arthropoda</taxon>
        <taxon>Crustacea</taxon>
        <taxon>Multicrustacea</taxon>
        <taxon>Malacostraca</taxon>
        <taxon>Eumalacostraca</taxon>
        <taxon>Eucarida</taxon>
        <taxon>Decapoda</taxon>
        <taxon>Pleocyemata</taxon>
        <taxon>Anomura</taxon>
        <taxon>Galatheoidea</taxon>
        <taxon>Porcellanidae</taxon>
        <taxon>Petrolisthes</taxon>
    </lineage>
</organism>
<sequence>MTSLYCLIRITWSIFIILLLVSELWVSGDHVLAEGVASVVPHSPPPWLKGGRYQVGRIAAARPGWNGVPEGRNGVSQGRNGVSQGRNGVTQGWNGVTQGWNGVMQGWDGGTQPGGSYQVRQGWNRANKRWWLSGRNTLAKPYPGPGPWQNSNNNNNPLHTTIINNNNNNNNNNPSHTSKSLFSFTSDVHAPHIKHPRQQYLFPSLSTFTNEHQTQLQHRPRPSPRRPHPHTHTPPHPHTPLHPPLVGPLGSVMRRGGVMAGDVPQEVMDALPRAISMVMQDYSNQHQTTTTTTTTTTTEPPVIWFPNQHEDCENTDGGGGGGGFSTFSLLALLISGVNLVGLLANNANNNLNNNNNDNNINNNVIQAGNENNGNNNANVFTAITTAAGKKKRKKRRRSVMQADEKRGGDVGEEKRGGDVGEEKILFDEEMCWLEDEDEEDIILTGEEVASVVSLVFLRAYLQAALTEGGDSVCLGRSLCVANVDASDWGDLAAVLATALSESHVEWVSRLWPEMNRLEVEAGGEAGRRTGATYKSCHQSFPCPPSLWTNLTHQHTVTETLIHLIDTQRDW</sequence>
<feature type="chain" id="PRO_5042209464" evidence="2">
    <location>
        <begin position="29"/>
        <end position="570"/>
    </location>
</feature>
<gene>
    <name evidence="3" type="ORF">Pmani_017929</name>
</gene>
<proteinExistence type="predicted"/>
<feature type="compositionally biased region" description="Basic residues" evidence="1">
    <location>
        <begin position="218"/>
        <end position="235"/>
    </location>
</feature>
<evidence type="ECO:0000313" key="4">
    <source>
        <dbReference type="Proteomes" id="UP001292094"/>
    </source>
</evidence>
<feature type="compositionally biased region" description="Basic residues" evidence="1">
    <location>
        <begin position="388"/>
        <end position="398"/>
    </location>
</feature>
<reference evidence="3" key="1">
    <citation type="submission" date="2023-11" db="EMBL/GenBank/DDBJ databases">
        <title>Genome assemblies of two species of porcelain crab, Petrolisthes cinctipes and Petrolisthes manimaculis (Anomura: Porcellanidae).</title>
        <authorList>
            <person name="Angst P."/>
        </authorList>
    </citation>
    <scope>NUCLEOTIDE SEQUENCE</scope>
    <source>
        <strain evidence="3">PB745_02</strain>
        <tissue evidence="3">Gill</tissue>
    </source>
</reference>
<dbReference type="EMBL" id="JAWZYT010001631">
    <property type="protein sequence ID" value="KAK4310501.1"/>
    <property type="molecule type" value="Genomic_DNA"/>
</dbReference>
<evidence type="ECO:0000313" key="3">
    <source>
        <dbReference type="EMBL" id="KAK4310501.1"/>
    </source>
</evidence>
<accession>A0AAE1PL67</accession>
<keyword evidence="4" id="KW-1185">Reference proteome</keyword>
<feature type="region of interest" description="Disordered" evidence="1">
    <location>
        <begin position="144"/>
        <end position="181"/>
    </location>
</feature>
<evidence type="ECO:0000256" key="2">
    <source>
        <dbReference type="SAM" id="SignalP"/>
    </source>
</evidence>
<evidence type="ECO:0000256" key="1">
    <source>
        <dbReference type="SAM" id="MobiDB-lite"/>
    </source>
</evidence>
<keyword evidence="2" id="KW-0732">Signal</keyword>
<name>A0AAE1PL67_9EUCA</name>
<feature type="compositionally biased region" description="Pro residues" evidence="1">
    <location>
        <begin position="236"/>
        <end position="245"/>
    </location>
</feature>
<feature type="region of interest" description="Disordered" evidence="1">
    <location>
        <begin position="387"/>
        <end position="416"/>
    </location>
</feature>
<feature type="region of interest" description="Disordered" evidence="1">
    <location>
        <begin position="210"/>
        <end position="245"/>
    </location>
</feature>
<dbReference type="AlphaFoldDB" id="A0AAE1PL67"/>
<comment type="caution">
    <text evidence="3">The sequence shown here is derived from an EMBL/GenBank/DDBJ whole genome shotgun (WGS) entry which is preliminary data.</text>
</comment>
<protein>
    <submittedName>
        <fullName evidence="3">Uncharacterized protein</fullName>
    </submittedName>
</protein>
<feature type="region of interest" description="Disordered" evidence="1">
    <location>
        <begin position="64"/>
        <end position="83"/>
    </location>
</feature>
<feature type="signal peptide" evidence="2">
    <location>
        <begin position="1"/>
        <end position="28"/>
    </location>
</feature>
<dbReference type="Proteomes" id="UP001292094">
    <property type="component" value="Unassembled WGS sequence"/>
</dbReference>
<feature type="compositionally biased region" description="Basic and acidic residues" evidence="1">
    <location>
        <begin position="402"/>
        <end position="416"/>
    </location>
</feature>